<dbReference type="OrthoDB" id="3795413at2759"/>
<dbReference type="EMBL" id="CAOQHR010000006">
    <property type="protein sequence ID" value="CAI6336202.1"/>
    <property type="molecule type" value="Genomic_DNA"/>
</dbReference>
<accession>A0A9W4XWL1</accession>
<keyword evidence="2" id="KW-1185">Reference proteome</keyword>
<proteinExistence type="predicted"/>
<protein>
    <submittedName>
        <fullName evidence="1">Uncharacterized protein</fullName>
    </submittedName>
</protein>
<reference evidence="1" key="1">
    <citation type="submission" date="2023-01" db="EMBL/GenBank/DDBJ databases">
        <authorList>
            <person name="Van Ghelder C."/>
            <person name="Rancurel C."/>
        </authorList>
    </citation>
    <scope>NUCLEOTIDE SEQUENCE</scope>
    <source>
        <strain evidence="1">CNCM I-4278</strain>
    </source>
</reference>
<dbReference type="Proteomes" id="UP001152607">
    <property type="component" value="Unassembled WGS sequence"/>
</dbReference>
<name>A0A9W4XWL1_9PLEO</name>
<gene>
    <name evidence="1" type="ORF">PDIGIT_LOCUS9294</name>
</gene>
<dbReference type="AlphaFoldDB" id="A0A9W4XWL1"/>
<organism evidence="1 2">
    <name type="scientific">Periconia digitata</name>
    <dbReference type="NCBI Taxonomy" id="1303443"/>
    <lineage>
        <taxon>Eukaryota</taxon>
        <taxon>Fungi</taxon>
        <taxon>Dikarya</taxon>
        <taxon>Ascomycota</taxon>
        <taxon>Pezizomycotina</taxon>
        <taxon>Dothideomycetes</taxon>
        <taxon>Pleosporomycetidae</taxon>
        <taxon>Pleosporales</taxon>
        <taxon>Massarineae</taxon>
        <taxon>Periconiaceae</taxon>
        <taxon>Periconia</taxon>
    </lineage>
</organism>
<sequence>MQALGSALGRPPITTHEELQVEQLNFHQEVAKLRRSLRMLDGQIGPSKSITNTNGSQTEETKRLIAQRKHLHVKKLLPKLHRCQGAERSIQQMFKLNHMIFFEYSKSFTRYFTTQFYEKLPRELRDICYDFLLDEETVHQISVAALHRYAPHQKDISTGAIHLVDPQFSHQKIAAEILLAAVHKPGKREGMQFREFDEPNQILQTKLFGSDTPLGAFCGTNEIVFGRKFAKTAELVARMREIGQLWTLFETGIVEDVRSALGAIPGGGEWGLSVHIEMRGFGQKEIWQCAVDWVNELHLISEKKFKYIKYNIGEKGVYARYSNSL</sequence>
<evidence type="ECO:0000313" key="2">
    <source>
        <dbReference type="Proteomes" id="UP001152607"/>
    </source>
</evidence>
<evidence type="ECO:0000313" key="1">
    <source>
        <dbReference type="EMBL" id="CAI6336202.1"/>
    </source>
</evidence>
<comment type="caution">
    <text evidence="1">The sequence shown here is derived from an EMBL/GenBank/DDBJ whole genome shotgun (WGS) entry which is preliminary data.</text>
</comment>